<dbReference type="Proteomes" id="UP000537188">
    <property type="component" value="Unassembled WGS sequence"/>
</dbReference>
<dbReference type="EMBL" id="JACARF010000009">
    <property type="protein sequence ID" value="NWE75283.1"/>
    <property type="molecule type" value="Genomic_DNA"/>
</dbReference>
<name>A0A7Y8K3Z4_9PSED</name>
<dbReference type="Pfam" id="PF06224">
    <property type="entry name" value="AlkZ-like"/>
    <property type="match status" value="1"/>
</dbReference>
<protein>
    <submittedName>
        <fullName evidence="1">Winged helix-turn-helix domain-containing protein</fullName>
    </submittedName>
</protein>
<dbReference type="AlphaFoldDB" id="A0A7Y8K3Z4"/>
<gene>
    <name evidence="1" type="ORF">HX828_06930</name>
</gene>
<dbReference type="PANTHER" id="PTHR30528:SF0">
    <property type="entry name" value="CYTOPLASMIC PROTEIN"/>
    <property type="match status" value="1"/>
</dbReference>
<reference evidence="1 2" key="1">
    <citation type="submission" date="2020-04" db="EMBL/GenBank/DDBJ databases">
        <title>Molecular characterization of pseudomonads from Agaricus bisporus reveal novel blotch 2 pathogens in Western Europe.</title>
        <authorList>
            <person name="Taparia T."/>
            <person name="Krijger M."/>
            <person name="Haynes E."/>
            <person name="Elpinstone J.G."/>
            <person name="Noble R."/>
            <person name="Van Der Wolf J."/>
        </authorList>
    </citation>
    <scope>NUCLEOTIDE SEQUENCE [LARGE SCALE GENOMIC DNA]</scope>
    <source>
        <strain evidence="1 2">IPO3781</strain>
    </source>
</reference>
<dbReference type="RefSeq" id="WP_177113247.1">
    <property type="nucleotide sequence ID" value="NZ_JACARF010000009.1"/>
</dbReference>
<accession>A0A7Y8K3Z4</accession>
<organism evidence="1 2">
    <name type="scientific">Pseudomonas yamanorum</name>
    <dbReference type="NCBI Taxonomy" id="515393"/>
    <lineage>
        <taxon>Bacteria</taxon>
        <taxon>Pseudomonadati</taxon>
        <taxon>Pseudomonadota</taxon>
        <taxon>Gammaproteobacteria</taxon>
        <taxon>Pseudomonadales</taxon>
        <taxon>Pseudomonadaceae</taxon>
        <taxon>Pseudomonas</taxon>
    </lineage>
</organism>
<dbReference type="PANTHER" id="PTHR30528">
    <property type="entry name" value="CYTOPLASMIC PROTEIN"/>
    <property type="match status" value="1"/>
</dbReference>
<sequence length="409" mass="46418">MPAELSFSLKQARRLALAAQGFSGRQPPALIKAAQVNRLVERLGVLQIDSVNAVVRSHYLPLFSRLGNYSPLILEQAAWSSGRRRSLFEYWGHEASLLPMALYPLMRWRMERAAQGQGIYQQMARFGREQQATIARVLGIVEQQGALGAGSLSTREERAGPWWDWSDEKHALEWLFAAGLVTVAGRRGFERLYDLPERVIPTEILQQAPLNVAQAQRGLLLHSATALGVGTEKDLRDYFRLDPSDSRGRLAELVEDGQLITCQVQGWKQPAYCLPEPKIPRKVPASALLSPFDSLIWERSRTERLFDFRYRLEIYTPQDKRVYGYYVLPFLHNERIAARVDLRAERAAGRLAVHAVHEEEPGLDEEGMQALALNLRRMADWLGLEQIQLNCQRASAARLRVELLALDLF</sequence>
<dbReference type="InterPro" id="IPR009351">
    <property type="entry name" value="AlkZ-like"/>
</dbReference>
<evidence type="ECO:0000313" key="2">
    <source>
        <dbReference type="Proteomes" id="UP000537188"/>
    </source>
</evidence>
<evidence type="ECO:0000313" key="1">
    <source>
        <dbReference type="EMBL" id="NWE75283.1"/>
    </source>
</evidence>
<proteinExistence type="predicted"/>
<comment type="caution">
    <text evidence="1">The sequence shown here is derived from an EMBL/GenBank/DDBJ whole genome shotgun (WGS) entry which is preliminary data.</text>
</comment>